<gene>
    <name evidence="2" type="ORF">THAOC_26800</name>
</gene>
<organism evidence="2 3">
    <name type="scientific">Thalassiosira oceanica</name>
    <name type="common">Marine diatom</name>
    <dbReference type="NCBI Taxonomy" id="159749"/>
    <lineage>
        <taxon>Eukaryota</taxon>
        <taxon>Sar</taxon>
        <taxon>Stramenopiles</taxon>
        <taxon>Ochrophyta</taxon>
        <taxon>Bacillariophyta</taxon>
        <taxon>Coscinodiscophyceae</taxon>
        <taxon>Thalassiosirophycidae</taxon>
        <taxon>Thalassiosirales</taxon>
        <taxon>Thalassiosiraceae</taxon>
        <taxon>Thalassiosira</taxon>
    </lineage>
</organism>
<reference evidence="2 3" key="1">
    <citation type="journal article" date="2012" name="Genome Biol.">
        <title>Genome and low-iron response of an oceanic diatom adapted to chronic iron limitation.</title>
        <authorList>
            <person name="Lommer M."/>
            <person name="Specht M."/>
            <person name="Roy A.S."/>
            <person name="Kraemer L."/>
            <person name="Andreson R."/>
            <person name="Gutowska M.A."/>
            <person name="Wolf J."/>
            <person name="Bergner S.V."/>
            <person name="Schilhabel M.B."/>
            <person name="Klostermeier U.C."/>
            <person name="Beiko R.G."/>
            <person name="Rosenstiel P."/>
            <person name="Hippler M."/>
            <person name="Laroche J."/>
        </authorList>
    </citation>
    <scope>NUCLEOTIDE SEQUENCE [LARGE SCALE GENOMIC DNA]</scope>
    <source>
        <strain evidence="2 3">CCMP1005</strain>
    </source>
</reference>
<feature type="non-terminal residue" evidence="2">
    <location>
        <position position="1"/>
    </location>
</feature>
<comment type="caution">
    <text evidence="2">The sequence shown here is derived from an EMBL/GenBank/DDBJ whole genome shotgun (WGS) entry which is preliminary data.</text>
</comment>
<sequence>LLVSRITGWTFLTGSYVVETDMLTYSITTKEEQEAKERNDSMRDVKGFRDIVAELKAFEKKEVKAKVQAEYMFDLEEERSVKTVHPENDGKYDAKEVDSKRSTRKKAHDDSGDSQKKNADDGSTSSEESGSSVGSAGKG</sequence>
<accession>K0RKK6</accession>
<dbReference type="AlphaFoldDB" id="K0RKK6"/>
<feature type="compositionally biased region" description="Low complexity" evidence="1">
    <location>
        <begin position="122"/>
        <end position="139"/>
    </location>
</feature>
<feature type="region of interest" description="Disordered" evidence="1">
    <location>
        <begin position="75"/>
        <end position="139"/>
    </location>
</feature>
<protein>
    <submittedName>
        <fullName evidence="2">Uncharacterized protein</fullName>
    </submittedName>
</protein>
<evidence type="ECO:0000313" key="3">
    <source>
        <dbReference type="Proteomes" id="UP000266841"/>
    </source>
</evidence>
<evidence type="ECO:0000256" key="1">
    <source>
        <dbReference type="SAM" id="MobiDB-lite"/>
    </source>
</evidence>
<dbReference type="Proteomes" id="UP000266841">
    <property type="component" value="Unassembled WGS sequence"/>
</dbReference>
<keyword evidence="3" id="KW-1185">Reference proteome</keyword>
<evidence type="ECO:0000313" key="2">
    <source>
        <dbReference type="EMBL" id="EJK53705.1"/>
    </source>
</evidence>
<name>K0RKK6_THAOC</name>
<dbReference type="EMBL" id="AGNL01037213">
    <property type="protein sequence ID" value="EJK53705.1"/>
    <property type="molecule type" value="Genomic_DNA"/>
</dbReference>
<feature type="compositionally biased region" description="Basic and acidic residues" evidence="1">
    <location>
        <begin position="78"/>
        <end position="120"/>
    </location>
</feature>
<proteinExistence type="predicted"/>